<evidence type="ECO:0000256" key="1">
    <source>
        <dbReference type="SAM" id="MobiDB-lite"/>
    </source>
</evidence>
<name>A0ABR2HSQ7_9PEZI</name>
<evidence type="ECO:0000313" key="2">
    <source>
        <dbReference type="EMBL" id="KAK8852126.1"/>
    </source>
</evidence>
<keyword evidence="3" id="KW-1185">Reference proteome</keyword>
<organism evidence="2 3">
    <name type="scientific">Apiospora arundinis</name>
    <dbReference type="NCBI Taxonomy" id="335852"/>
    <lineage>
        <taxon>Eukaryota</taxon>
        <taxon>Fungi</taxon>
        <taxon>Dikarya</taxon>
        <taxon>Ascomycota</taxon>
        <taxon>Pezizomycotina</taxon>
        <taxon>Sordariomycetes</taxon>
        <taxon>Xylariomycetidae</taxon>
        <taxon>Amphisphaeriales</taxon>
        <taxon>Apiosporaceae</taxon>
        <taxon>Apiospora</taxon>
    </lineage>
</organism>
<evidence type="ECO:0000313" key="3">
    <source>
        <dbReference type="Proteomes" id="UP001390339"/>
    </source>
</evidence>
<accession>A0ABR2HSQ7</accession>
<proteinExistence type="predicted"/>
<reference evidence="2 3" key="1">
    <citation type="journal article" date="2024" name="IMA Fungus">
        <title>Apiospora arundinis, a panoply of carbohydrate-active enzymes and secondary metabolites.</title>
        <authorList>
            <person name="Sorensen T."/>
            <person name="Petersen C."/>
            <person name="Muurmann A.T."/>
            <person name="Christiansen J.V."/>
            <person name="Brundto M.L."/>
            <person name="Overgaard C.K."/>
            <person name="Boysen A.T."/>
            <person name="Wollenberg R.D."/>
            <person name="Larsen T.O."/>
            <person name="Sorensen J.L."/>
            <person name="Nielsen K.L."/>
            <person name="Sondergaard T.E."/>
        </authorList>
    </citation>
    <scope>NUCLEOTIDE SEQUENCE [LARGE SCALE GENOMIC DNA]</scope>
    <source>
        <strain evidence="2 3">AAU 773</strain>
    </source>
</reference>
<protein>
    <submittedName>
        <fullName evidence="2">Uncharacterized protein</fullName>
    </submittedName>
</protein>
<feature type="compositionally biased region" description="Basic and acidic residues" evidence="1">
    <location>
        <begin position="105"/>
        <end position="115"/>
    </location>
</feature>
<feature type="compositionally biased region" description="Low complexity" evidence="1">
    <location>
        <begin position="72"/>
        <end position="85"/>
    </location>
</feature>
<gene>
    <name evidence="2" type="ORF">PGQ11_014605</name>
</gene>
<comment type="caution">
    <text evidence="2">The sequence shown here is derived from an EMBL/GenBank/DDBJ whole genome shotgun (WGS) entry which is preliminary data.</text>
</comment>
<sequence length="148" mass="16243">MKHNGMANFAVSNWAAIAADMGMSVATVKHRFYKDVEKYREATKDGPSTRAHPAARAGPTSRAGRSVRPNDADSAGSSAPAAHAGPVPPPKHWQHSNALGITKETLAKERAEKAKKPSIFETHSHEVRQMFEREANEEWARQGIQFDD</sequence>
<dbReference type="Proteomes" id="UP001390339">
    <property type="component" value="Unassembled WGS sequence"/>
</dbReference>
<feature type="region of interest" description="Disordered" evidence="1">
    <location>
        <begin position="41"/>
        <end position="123"/>
    </location>
</feature>
<dbReference type="EMBL" id="JAPCWZ010000009">
    <property type="protein sequence ID" value="KAK8852126.1"/>
    <property type="molecule type" value="Genomic_DNA"/>
</dbReference>